<dbReference type="InterPro" id="IPR007624">
    <property type="entry name" value="RNA_pol_sigma70_r3"/>
</dbReference>
<evidence type="ECO:0000256" key="1">
    <source>
        <dbReference type="ARBA" id="ARBA00023015"/>
    </source>
</evidence>
<evidence type="ECO:0000259" key="7">
    <source>
        <dbReference type="Pfam" id="PF04542"/>
    </source>
</evidence>
<keyword evidence="2" id="KW-0731">Sigma factor</keyword>
<dbReference type="Pfam" id="PF04539">
    <property type="entry name" value="Sigma70_r3"/>
    <property type="match status" value="1"/>
</dbReference>
<evidence type="ECO:0000313" key="10">
    <source>
        <dbReference type="Proteomes" id="UP000317881"/>
    </source>
</evidence>
<keyword evidence="1" id="KW-0805">Transcription regulation</keyword>
<evidence type="ECO:0000259" key="6">
    <source>
        <dbReference type="Pfam" id="PF04539"/>
    </source>
</evidence>
<feature type="region of interest" description="Disordered" evidence="5">
    <location>
        <begin position="1"/>
        <end position="21"/>
    </location>
</feature>
<dbReference type="NCBIfam" id="TIGR02980">
    <property type="entry name" value="SigBFG"/>
    <property type="match status" value="1"/>
</dbReference>
<dbReference type="SUPFAM" id="SSF88659">
    <property type="entry name" value="Sigma3 and sigma4 domains of RNA polymerase sigma factors"/>
    <property type="match status" value="2"/>
</dbReference>
<dbReference type="SUPFAM" id="SSF88946">
    <property type="entry name" value="Sigma2 domain of RNA polymerase sigma factors"/>
    <property type="match status" value="1"/>
</dbReference>
<dbReference type="InterPro" id="IPR007627">
    <property type="entry name" value="RNA_pol_sigma70_r2"/>
</dbReference>
<dbReference type="PANTHER" id="PTHR30385">
    <property type="entry name" value="SIGMA FACTOR F FLAGELLAR"/>
    <property type="match status" value="1"/>
</dbReference>
<protein>
    <submittedName>
        <fullName evidence="9">RNA polymerase sigma factor</fullName>
    </submittedName>
</protein>
<dbReference type="PANTHER" id="PTHR30385:SF4">
    <property type="entry name" value="RNA POLYMERASE SIGMA-E FACTOR"/>
    <property type="match status" value="1"/>
</dbReference>
<dbReference type="Gene3D" id="1.10.10.10">
    <property type="entry name" value="Winged helix-like DNA-binding domain superfamily/Winged helix DNA-binding domain"/>
    <property type="match status" value="2"/>
</dbReference>
<dbReference type="PRINTS" id="PR00046">
    <property type="entry name" value="SIGMA70FCT"/>
</dbReference>
<dbReference type="InterPro" id="IPR007630">
    <property type="entry name" value="RNA_pol_sigma70_r4"/>
</dbReference>
<gene>
    <name evidence="9" type="ORF">SSP24_04710</name>
</gene>
<feature type="domain" description="RNA polymerase sigma-70 region 3" evidence="6">
    <location>
        <begin position="125"/>
        <end position="192"/>
    </location>
</feature>
<evidence type="ECO:0000313" key="9">
    <source>
        <dbReference type="EMBL" id="GEC02816.1"/>
    </source>
</evidence>
<dbReference type="GO" id="GO:0016987">
    <property type="term" value="F:sigma factor activity"/>
    <property type="evidence" value="ECO:0007669"/>
    <property type="project" value="UniProtKB-KW"/>
</dbReference>
<dbReference type="EMBL" id="BJND01000004">
    <property type="protein sequence ID" value="GEC02816.1"/>
    <property type="molecule type" value="Genomic_DNA"/>
</dbReference>
<evidence type="ECO:0000256" key="2">
    <source>
        <dbReference type="ARBA" id="ARBA00023082"/>
    </source>
</evidence>
<proteinExistence type="predicted"/>
<organism evidence="9 10">
    <name type="scientific">Streptomyces spinoverrucosus</name>
    <dbReference type="NCBI Taxonomy" id="284043"/>
    <lineage>
        <taxon>Bacteria</taxon>
        <taxon>Bacillati</taxon>
        <taxon>Actinomycetota</taxon>
        <taxon>Actinomycetes</taxon>
        <taxon>Kitasatosporales</taxon>
        <taxon>Streptomycetaceae</taxon>
        <taxon>Streptomyces</taxon>
    </lineage>
</organism>
<feature type="compositionally biased region" description="Low complexity" evidence="5">
    <location>
        <begin position="1"/>
        <end position="17"/>
    </location>
</feature>
<feature type="domain" description="RNA polymerase sigma-70 region 4" evidence="8">
    <location>
        <begin position="215"/>
        <end position="262"/>
    </location>
</feature>
<evidence type="ECO:0000256" key="3">
    <source>
        <dbReference type="ARBA" id="ARBA00023125"/>
    </source>
</evidence>
<keyword evidence="10" id="KW-1185">Reference proteome</keyword>
<accession>A0A4Y3VCV8</accession>
<dbReference type="RefSeq" id="WP_141306980.1">
    <property type="nucleotide sequence ID" value="NZ_BJND01000004.1"/>
</dbReference>
<dbReference type="Gene3D" id="1.20.120.1810">
    <property type="match status" value="1"/>
</dbReference>
<dbReference type="OrthoDB" id="9804285at2"/>
<dbReference type="InterPro" id="IPR036388">
    <property type="entry name" value="WH-like_DNA-bd_sf"/>
</dbReference>
<evidence type="ECO:0000256" key="5">
    <source>
        <dbReference type="SAM" id="MobiDB-lite"/>
    </source>
</evidence>
<name>A0A4Y3VCV8_9ACTN</name>
<comment type="caution">
    <text evidence="9">The sequence shown here is derived from an EMBL/GenBank/DDBJ whole genome shotgun (WGS) entry which is preliminary data.</text>
</comment>
<feature type="domain" description="RNA polymerase sigma-70 region 2" evidence="7">
    <location>
        <begin position="46"/>
        <end position="114"/>
    </location>
</feature>
<dbReference type="Proteomes" id="UP000317881">
    <property type="component" value="Unassembled WGS sequence"/>
</dbReference>
<sequence length="273" mass="30557">MTTVVTTAPTETAPRPTGDAPDTAAAFRRLTVLPDGPEKERVQEVLLRAWLPMAHRIAWRFRGKGESADDLRQVAALGLLKAIRRFDPGRGPFEPFAIPTIRGELRRHFRDRMWDVRVPRRVQDLRNRVRAASAELAHTPGSPHPTVARVADRTGLCEEEVREGMTAMESYSALSLDAANGDSDADGPNLADLLGEPDDGFDLVVDRESVKDAVRRLPQRERAILYLRFFEDWTQSRIADRMGISQMHVSRLLTQTCARIREETLSPAESSAP</sequence>
<dbReference type="Pfam" id="PF04545">
    <property type="entry name" value="Sigma70_r4"/>
    <property type="match status" value="1"/>
</dbReference>
<dbReference type="GO" id="GO:0006352">
    <property type="term" value="P:DNA-templated transcription initiation"/>
    <property type="evidence" value="ECO:0007669"/>
    <property type="project" value="InterPro"/>
</dbReference>
<dbReference type="AlphaFoldDB" id="A0A4Y3VCV8"/>
<dbReference type="InterPro" id="IPR000943">
    <property type="entry name" value="RNA_pol_sigma70"/>
</dbReference>
<dbReference type="Pfam" id="PF04542">
    <property type="entry name" value="Sigma70_r2"/>
    <property type="match status" value="1"/>
</dbReference>
<dbReference type="CDD" id="cd06171">
    <property type="entry name" value="Sigma70_r4"/>
    <property type="match status" value="1"/>
</dbReference>
<dbReference type="InterPro" id="IPR014322">
    <property type="entry name" value="RNA_pol_sigma-B/F/G"/>
</dbReference>
<dbReference type="GO" id="GO:0003677">
    <property type="term" value="F:DNA binding"/>
    <property type="evidence" value="ECO:0007669"/>
    <property type="project" value="UniProtKB-KW"/>
</dbReference>
<dbReference type="NCBIfam" id="TIGR02937">
    <property type="entry name" value="sigma70-ECF"/>
    <property type="match status" value="1"/>
</dbReference>
<evidence type="ECO:0000259" key="8">
    <source>
        <dbReference type="Pfam" id="PF04545"/>
    </source>
</evidence>
<keyword evidence="3" id="KW-0238">DNA-binding</keyword>
<dbReference type="InterPro" id="IPR013324">
    <property type="entry name" value="RNA_pol_sigma_r3/r4-like"/>
</dbReference>
<dbReference type="InterPro" id="IPR013325">
    <property type="entry name" value="RNA_pol_sigma_r2"/>
</dbReference>
<reference evidence="9 10" key="1">
    <citation type="submission" date="2019-06" db="EMBL/GenBank/DDBJ databases">
        <title>Whole genome shotgun sequence of Streptomyces spinoverrucosus NBRC 14228.</title>
        <authorList>
            <person name="Hosoyama A."/>
            <person name="Uohara A."/>
            <person name="Ohji S."/>
            <person name="Ichikawa N."/>
        </authorList>
    </citation>
    <scope>NUCLEOTIDE SEQUENCE [LARGE SCALE GENOMIC DNA]</scope>
    <source>
        <strain evidence="9 10">NBRC 14228</strain>
    </source>
</reference>
<keyword evidence="4" id="KW-0804">Transcription</keyword>
<dbReference type="InterPro" id="IPR014284">
    <property type="entry name" value="RNA_pol_sigma-70_dom"/>
</dbReference>
<evidence type="ECO:0000256" key="4">
    <source>
        <dbReference type="ARBA" id="ARBA00023163"/>
    </source>
</evidence>